<reference evidence="2 3" key="1">
    <citation type="submission" date="2024-04" db="EMBL/GenBank/DDBJ databases">
        <title>New Clade of Flavobacterium.</title>
        <authorList>
            <person name="Matos L."/>
            <person name="Proenca D.N."/>
            <person name="Fransisco R.M."/>
            <person name="Chung A.P."/>
            <person name="Maccario L."/>
            <person name="Sorensen S.J."/>
            <person name="Morais P.V."/>
        </authorList>
    </citation>
    <scope>NUCLEOTIDE SEQUENCE [LARGE SCALE GENOMIC DNA]</scope>
    <source>
        <strain evidence="2 3">FZUC8N2.13</strain>
    </source>
</reference>
<name>A0ABV4TCA8_9FLAO</name>
<evidence type="ECO:0000256" key="1">
    <source>
        <dbReference type="SAM" id="Phobius"/>
    </source>
</evidence>
<dbReference type="RefSeq" id="WP_373405676.1">
    <property type="nucleotide sequence ID" value="NZ_JBCFQL010000004.1"/>
</dbReference>
<gene>
    <name evidence="2" type="ORF">AAGV28_04730</name>
</gene>
<keyword evidence="1" id="KW-0812">Transmembrane</keyword>
<organism evidence="2 3">
    <name type="scientific">Flavobacterium zubiriense</name>
    <dbReference type="NCBI Taxonomy" id="3138075"/>
    <lineage>
        <taxon>Bacteria</taxon>
        <taxon>Pseudomonadati</taxon>
        <taxon>Bacteroidota</taxon>
        <taxon>Flavobacteriia</taxon>
        <taxon>Flavobacteriales</taxon>
        <taxon>Flavobacteriaceae</taxon>
        <taxon>Flavobacterium</taxon>
    </lineage>
</organism>
<evidence type="ECO:0000313" key="2">
    <source>
        <dbReference type="EMBL" id="MFA9190669.1"/>
    </source>
</evidence>
<dbReference type="Proteomes" id="UP001574169">
    <property type="component" value="Unassembled WGS sequence"/>
</dbReference>
<evidence type="ECO:0000313" key="3">
    <source>
        <dbReference type="Proteomes" id="UP001574169"/>
    </source>
</evidence>
<keyword evidence="1" id="KW-1133">Transmembrane helix</keyword>
<keyword evidence="1" id="KW-0472">Membrane</keyword>
<sequence>MDTITTNIELLYKKAKEYADINIELIKLNSIDKIADVLSSLISRVVLFMFVVMFVLLINIALSLYLGELLGKDYLGYLVVSVIYLFLIILINYNKDKLIKTPITNMVIAKLLKSKSMSNRSKTTQDGIL</sequence>
<proteinExistence type="predicted"/>
<accession>A0ABV4TCA8</accession>
<feature type="transmembrane region" description="Helical" evidence="1">
    <location>
        <begin position="74"/>
        <end position="93"/>
    </location>
</feature>
<evidence type="ECO:0008006" key="4">
    <source>
        <dbReference type="Google" id="ProtNLM"/>
    </source>
</evidence>
<protein>
    <recommendedName>
        <fullName evidence="4">Holin-X, holin superfamily III</fullName>
    </recommendedName>
</protein>
<dbReference type="EMBL" id="JBCFQL010000004">
    <property type="protein sequence ID" value="MFA9190669.1"/>
    <property type="molecule type" value="Genomic_DNA"/>
</dbReference>
<keyword evidence="3" id="KW-1185">Reference proteome</keyword>
<comment type="caution">
    <text evidence="2">The sequence shown here is derived from an EMBL/GenBank/DDBJ whole genome shotgun (WGS) entry which is preliminary data.</text>
</comment>
<feature type="transmembrane region" description="Helical" evidence="1">
    <location>
        <begin position="41"/>
        <end position="62"/>
    </location>
</feature>